<sequence length="305" mass="33309">MTDRRACFDFEVDFSNGGGIQGQGFRLDIAGDDIDDDALAAYIIRDLRLLMVGEVRILNKRIMEERHKRSAHPAADVADGAGSGSLIDLSHTIEDGMVTYKGLPAPLICDHLSRERSRTIYAEGTEFQIGRIDMVANTGTYIDTPFHRYADGHDLAGLPLRKASGLPGVVVRLEGAADRAIDWHAFAATQVKGRAVLVHTGWDRHWRTDAYFEGHPFLTEKAAEYLRDQGAELVGIDSFNIDDISGGERPVHTVLLGAGIPIVEHMTGLSRLPNEGFTFWAVPPKVAGMGTFPVRAHARLDAPAA</sequence>
<dbReference type="PANTHER" id="PTHR31118">
    <property type="entry name" value="CYCLASE-LIKE PROTEIN 2"/>
    <property type="match status" value="1"/>
</dbReference>
<dbReference type="GO" id="GO:0004061">
    <property type="term" value="F:arylformamidase activity"/>
    <property type="evidence" value="ECO:0007669"/>
    <property type="project" value="InterPro"/>
</dbReference>
<dbReference type="SUPFAM" id="SSF102198">
    <property type="entry name" value="Putative cyclase"/>
    <property type="match status" value="1"/>
</dbReference>
<dbReference type="Proteomes" id="UP000639274">
    <property type="component" value="Chromosome"/>
</dbReference>
<dbReference type="GO" id="GO:0019441">
    <property type="term" value="P:L-tryptophan catabolic process to kynurenine"/>
    <property type="evidence" value="ECO:0007669"/>
    <property type="project" value="InterPro"/>
</dbReference>
<dbReference type="AlphaFoldDB" id="A0A974XZN0"/>
<name>A0A974XZN0_9GAMM</name>
<keyword evidence="2" id="KW-1185">Reference proteome</keyword>
<dbReference type="EMBL" id="CP071518">
    <property type="protein sequence ID" value="QSX78717.1"/>
    <property type="molecule type" value="Genomic_DNA"/>
</dbReference>
<dbReference type="InterPro" id="IPR007325">
    <property type="entry name" value="KFase/CYL"/>
</dbReference>
<evidence type="ECO:0000313" key="2">
    <source>
        <dbReference type="Proteomes" id="UP000639274"/>
    </source>
</evidence>
<dbReference type="KEGG" id="lsf:I8J32_001895"/>
<protein>
    <submittedName>
        <fullName evidence="1">Cyclase family protein</fullName>
    </submittedName>
</protein>
<organism evidence="1 2">
    <name type="scientific">Agrilutibacter solisilvae</name>
    <dbReference type="NCBI Taxonomy" id="2763317"/>
    <lineage>
        <taxon>Bacteria</taxon>
        <taxon>Pseudomonadati</taxon>
        <taxon>Pseudomonadota</taxon>
        <taxon>Gammaproteobacteria</taxon>
        <taxon>Lysobacterales</taxon>
        <taxon>Lysobacteraceae</taxon>
        <taxon>Agrilutibacter</taxon>
    </lineage>
</organism>
<gene>
    <name evidence="1" type="ORF">I8J32_001895</name>
</gene>
<evidence type="ECO:0000313" key="1">
    <source>
        <dbReference type="EMBL" id="QSX78717.1"/>
    </source>
</evidence>
<reference evidence="1 2" key="1">
    <citation type="submission" date="2021-03" db="EMBL/GenBank/DDBJ databases">
        <title>Lysobacter sp. nov. isolated from soil of gangwondo yeongwol, south Korea.</title>
        <authorList>
            <person name="Kim K.R."/>
            <person name="Kim K.H."/>
            <person name="Jeon C.O."/>
        </authorList>
    </citation>
    <scope>NUCLEOTIDE SEQUENCE [LARGE SCALE GENOMIC DNA]</scope>
    <source>
        <strain evidence="1 2">R19</strain>
    </source>
</reference>
<accession>A0A974XZN0</accession>
<dbReference type="RefSeq" id="WP_200615536.1">
    <property type="nucleotide sequence ID" value="NZ_CP071518.1"/>
</dbReference>
<dbReference type="Gene3D" id="3.50.30.50">
    <property type="entry name" value="Putative cyclase"/>
    <property type="match status" value="1"/>
</dbReference>
<dbReference type="Pfam" id="PF04199">
    <property type="entry name" value="Cyclase"/>
    <property type="match status" value="1"/>
</dbReference>
<dbReference type="InterPro" id="IPR037175">
    <property type="entry name" value="KFase_sf"/>
</dbReference>
<proteinExistence type="predicted"/>
<dbReference type="PANTHER" id="PTHR31118:SF12">
    <property type="entry name" value="CYCLASE-LIKE PROTEIN 2"/>
    <property type="match status" value="1"/>
</dbReference>